<evidence type="ECO:0000313" key="3">
    <source>
        <dbReference type="Proteomes" id="UP000641152"/>
    </source>
</evidence>
<protein>
    <submittedName>
        <fullName evidence="2">Filamentous hemagglutinin N-terminal domain-containing protein</fullName>
    </submittedName>
</protein>
<dbReference type="EMBL" id="JACXST010000001">
    <property type="protein sequence ID" value="MBD9360602.1"/>
    <property type="molecule type" value="Genomic_DNA"/>
</dbReference>
<dbReference type="RefSeq" id="WP_192393328.1">
    <property type="nucleotide sequence ID" value="NZ_CAJHIU010000001.1"/>
</dbReference>
<dbReference type="SUPFAM" id="SSF51126">
    <property type="entry name" value="Pectin lyase-like"/>
    <property type="match status" value="1"/>
</dbReference>
<keyword evidence="3" id="KW-1185">Reference proteome</keyword>
<comment type="caution">
    <text evidence="2">The sequence shown here is derived from an EMBL/GenBank/DDBJ whole genome shotgun (WGS) entry which is preliminary data.</text>
</comment>
<dbReference type="PANTHER" id="PTHR12338">
    <property type="entry name" value="AUTOTRANSPORTER"/>
    <property type="match status" value="1"/>
</dbReference>
<reference evidence="2 3" key="1">
    <citation type="submission" date="2020-09" db="EMBL/GenBank/DDBJ databases">
        <title>Methylomonas albis sp. nov. and Methylomonas fluvii sp. nov.: Two cold-adapted methanotrophs from the River Elbe and an amended description of Methylovulum psychrotolerans strain Eb1.</title>
        <authorList>
            <person name="Bussmann I.K."/>
            <person name="Klings K.-W."/>
            <person name="Warnstedt J."/>
            <person name="Hoppert M."/>
            <person name="Saborowski A."/>
            <person name="Horn F."/>
            <person name="Liebner S."/>
        </authorList>
    </citation>
    <scope>NUCLEOTIDE SEQUENCE [LARGE SCALE GENOMIC DNA]</scope>
    <source>
        <strain evidence="2 3">EbB</strain>
    </source>
</reference>
<organism evidence="2 3">
    <name type="scientific">Methylomonas fluvii</name>
    <dbReference type="NCBI Taxonomy" id="1854564"/>
    <lineage>
        <taxon>Bacteria</taxon>
        <taxon>Pseudomonadati</taxon>
        <taxon>Pseudomonadota</taxon>
        <taxon>Gammaproteobacteria</taxon>
        <taxon>Methylococcales</taxon>
        <taxon>Methylococcaceae</taxon>
        <taxon>Methylomonas</taxon>
    </lineage>
</organism>
<sequence length="839" mass="86144">MNTTSAAFPGKELLLRLSIRRILTGSVLAISHSGGCGADGGLPVAINAGGADLTNAALHPGVNVGQASAHYSADGQKLTINQTTDKAVLDWQSFNIDAGKSVQFAQPTSASIALNNIHQLDASKISGSLSANGQVYLVNANGFIFGNGASVNTNSLVATSLPITDQVFAQGISKVVDADAGPNDTEPVAAMAGDGTVYRNTGNGNREKIRILVEPGAQISADAGGRVILAAPQVENQGTISAADGQVILAAATDKVYLQETDDDNLRGLLVEVKTGGDVKNVGKILSERGNTTLMGFAVTQQGVVSASTAVALNGSVRLLAREGARLEAGNNRYQLKPLSTSRASATDDGLGTQASVTLEADSLTTVTLDTSAGGAVNGQAQPKSKIDLEAGQIRLKSGAQVVAHGGDVTLTASASPSNPLNTTSAGNASRIILDAGSKIDVSGVKNVELPMSANIVDVELRNNELRDAPLQKTGFLHGKTVQVDSRVGTKLADISGALEKLQHSIAERNIDAGSVKLQSEGDVIVQPGAAIDISGGSIHYLAGKITTSKLRSNSSIFDIASADPNLSYQQILSSSYYQNAYYQGGDAGSLIIKTRDLGISGNILADTVNSAYQRTADKWATGGILSIDTAWSNQHQQDLLFINDPGYTYGAELDTAVPIYLSSALFVQGVNHLAVSSGGRLTLPQHLSLNLASSGSLSLQAGEIDIQGTIRTPAGSVELKTRRGLDPTRALSGSLHLAAGSVIDSSGSWINDLSDSKNAQTLKPLTIDGGSILLQAQGDLLLDSGSNILANAGAALSATAKTQNGRGGNIALISAGLEPSVFSLNAALSAYALQQGAC</sequence>
<gene>
    <name evidence="2" type="ORF">EBB_08645</name>
</gene>
<dbReference type="NCBIfam" id="TIGR01901">
    <property type="entry name" value="adhes_NPXG"/>
    <property type="match status" value="1"/>
</dbReference>
<name>A0ABR9DBX4_9GAMM</name>
<dbReference type="InterPro" id="IPR011050">
    <property type="entry name" value="Pectin_lyase_fold/virulence"/>
</dbReference>
<dbReference type="Gene3D" id="2.160.20.10">
    <property type="entry name" value="Single-stranded right-handed beta-helix, Pectin lyase-like"/>
    <property type="match status" value="1"/>
</dbReference>
<dbReference type="InterPro" id="IPR008638">
    <property type="entry name" value="FhaB/CdiA-like_TPS"/>
</dbReference>
<feature type="domain" description="Filamentous haemagglutinin FhaB/tRNA nuclease CdiA-like TPS" evidence="1">
    <location>
        <begin position="54"/>
        <end position="167"/>
    </location>
</feature>
<evidence type="ECO:0000313" key="2">
    <source>
        <dbReference type="EMBL" id="MBD9360602.1"/>
    </source>
</evidence>
<dbReference type="SMART" id="SM00912">
    <property type="entry name" value="Haemagg_act"/>
    <property type="match status" value="1"/>
</dbReference>
<dbReference type="PANTHER" id="PTHR12338:SF5">
    <property type="entry name" value="ANTIGEN 43-RELATED"/>
    <property type="match status" value="1"/>
</dbReference>
<dbReference type="InterPro" id="IPR050909">
    <property type="entry name" value="Bact_Autotransporter_VF"/>
</dbReference>
<dbReference type="Proteomes" id="UP000641152">
    <property type="component" value="Unassembled WGS sequence"/>
</dbReference>
<dbReference type="Pfam" id="PF05860">
    <property type="entry name" value="TPS"/>
    <property type="match status" value="1"/>
</dbReference>
<accession>A0ABR9DBX4</accession>
<dbReference type="InterPro" id="IPR012334">
    <property type="entry name" value="Pectin_lyas_fold"/>
</dbReference>
<proteinExistence type="predicted"/>
<evidence type="ECO:0000259" key="1">
    <source>
        <dbReference type="SMART" id="SM00912"/>
    </source>
</evidence>